<proteinExistence type="predicted"/>
<dbReference type="RefSeq" id="WP_343895637.1">
    <property type="nucleotide sequence ID" value="NZ_BAAAFZ010000031.1"/>
</dbReference>
<evidence type="ECO:0000256" key="1">
    <source>
        <dbReference type="SAM" id="SignalP"/>
    </source>
</evidence>
<accession>A0ABN1F9B1</accession>
<feature type="signal peptide" evidence="1">
    <location>
        <begin position="1"/>
        <end position="26"/>
    </location>
</feature>
<organism evidence="2 3">
    <name type="scientific">Craurococcus roseus</name>
    <dbReference type="NCBI Taxonomy" id="77585"/>
    <lineage>
        <taxon>Bacteria</taxon>
        <taxon>Pseudomonadati</taxon>
        <taxon>Pseudomonadota</taxon>
        <taxon>Alphaproteobacteria</taxon>
        <taxon>Acetobacterales</taxon>
        <taxon>Acetobacteraceae</taxon>
        <taxon>Craurococcus</taxon>
    </lineage>
</organism>
<sequence length="109" mass="10335">MIRSTAFASFAILAALAAGPLASAHAEAGNVVGGGSAAISGGGDDMQIAYSAGGAGGGTALLSQSGRLARFAGGHGDGLLVEYTAPAPADTGREASLVGGGENAEVVYK</sequence>
<keyword evidence="1" id="KW-0732">Signal</keyword>
<dbReference type="Proteomes" id="UP001501588">
    <property type="component" value="Unassembled WGS sequence"/>
</dbReference>
<evidence type="ECO:0000313" key="2">
    <source>
        <dbReference type="EMBL" id="GAA0585624.1"/>
    </source>
</evidence>
<name>A0ABN1F9B1_9PROT</name>
<keyword evidence="3" id="KW-1185">Reference proteome</keyword>
<feature type="chain" id="PRO_5047433849" evidence="1">
    <location>
        <begin position="27"/>
        <end position="109"/>
    </location>
</feature>
<comment type="caution">
    <text evidence="2">The sequence shown here is derived from an EMBL/GenBank/DDBJ whole genome shotgun (WGS) entry which is preliminary data.</text>
</comment>
<gene>
    <name evidence="2" type="ORF">GCM10009416_25030</name>
</gene>
<evidence type="ECO:0000313" key="3">
    <source>
        <dbReference type="Proteomes" id="UP001501588"/>
    </source>
</evidence>
<protein>
    <submittedName>
        <fullName evidence="2">Uncharacterized protein</fullName>
    </submittedName>
</protein>
<dbReference type="EMBL" id="BAAAFZ010000031">
    <property type="protein sequence ID" value="GAA0585624.1"/>
    <property type="molecule type" value="Genomic_DNA"/>
</dbReference>
<reference evidence="2 3" key="1">
    <citation type="journal article" date="2019" name="Int. J. Syst. Evol. Microbiol.">
        <title>The Global Catalogue of Microorganisms (GCM) 10K type strain sequencing project: providing services to taxonomists for standard genome sequencing and annotation.</title>
        <authorList>
            <consortium name="The Broad Institute Genomics Platform"/>
            <consortium name="The Broad Institute Genome Sequencing Center for Infectious Disease"/>
            <person name="Wu L."/>
            <person name="Ma J."/>
        </authorList>
    </citation>
    <scope>NUCLEOTIDE SEQUENCE [LARGE SCALE GENOMIC DNA]</scope>
    <source>
        <strain evidence="2 3">JCM 9933</strain>
    </source>
</reference>